<keyword evidence="1" id="KW-1133">Transmembrane helix</keyword>
<evidence type="ECO:0000313" key="2">
    <source>
        <dbReference type="EMBL" id="CBL17393.1"/>
    </source>
</evidence>
<dbReference type="PATRIC" id="fig|213810.4.peg.1155"/>
<accession>D4LCP8</accession>
<gene>
    <name evidence="2" type="ordered locus">RUM_12610</name>
</gene>
<reference evidence="2" key="2">
    <citation type="submission" date="2010-03" db="EMBL/GenBank/DDBJ databases">
        <authorList>
            <person name="Pajon A."/>
        </authorList>
    </citation>
    <scope>NUCLEOTIDE SEQUENCE</scope>
    <source>
        <strain evidence="2">Type strain: 18P13</strain>
    </source>
</reference>
<dbReference type="GeneID" id="83155994"/>
<organism evidence="2 3">
    <name type="scientific">Ruminococcus champanellensis (strain DSM 18848 / JCM 17042 / KCTC 15320 / 18P13)</name>
    <dbReference type="NCBI Taxonomy" id="213810"/>
    <lineage>
        <taxon>Bacteria</taxon>
        <taxon>Bacillati</taxon>
        <taxon>Bacillota</taxon>
        <taxon>Clostridia</taxon>
        <taxon>Eubacteriales</taxon>
        <taxon>Oscillospiraceae</taxon>
        <taxon>Ruminococcus</taxon>
    </lineage>
</organism>
<dbReference type="STRING" id="213810.RUM_12610"/>
<keyword evidence="1" id="KW-0812">Transmembrane</keyword>
<keyword evidence="1" id="KW-0472">Membrane</keyword>
<dbReference type="RefSeq" id="WP_015558300.1">
    <property type="nucleotide sequence ID" value="NC_021039.1"/>
</dbReference>
<dbReference type="KEGG" id="rch:RUM_12610"/>
<reference evidence="2" key="1">
    <citation type="submission" date="2010-03" db="EMBL/GenBank/DDBJ databases">
        <title>The genome sequence of Ruminococcus sp. 18P13.</title>
        <authorList>
            <consortium name="metaHIT consortium -- http://www.metahit.eu/"/>
            <person name="Pajon A."/>
            <person name="Turner K."/>
            <person name="Parkhill J."/>
            <person name="Bernalier A."/>
        </authorList>
    </citation>
    <scope>NUCLEOTIDE SEQUENCE [LARGE SCALE GENOMIC DNA]</scope>
    <source>
        <strain evidence="2">Type strain: 18P13</strain>
    </source>
</reference>
<sequence>MEKKIKAKDKPETLFLSPELTNYLLSALARIEEIDTGNRYAQLAGQLKQTILRFSKKEQRKGDNRAAVILYGKEASALIMLLTVYISAVSDSEPHDFFSELGKNRKGEIV</sequence>
<dbReference type="Proteomes" id="UP000007054">
    <property type="component" value="Chromosome"/>
</dbReference>
<protein>
    <submittedName>
        <fullName evidence="2">Uncharacterized protein</fullName>
    </submittedName>
</protein>
<evidence type="ECO:0000313" key="3">
    <source>
        <dbReference type="Proteomes" id="UP000007054"/>
    </source>
</evidence>
<dbReference type="HOGENOM" id="CLU_2169211_0_0_9"/>
<dbReference type="BioCyc" id="RCHA213810:RUM_RS06090-MONOMER"/>
<proteinExistence type="predicted"/>
<keyword evidence="3" id="KW-1185">Reference proteome</keyword>
<evidence type="ECO:0000256" key="1">
    <source>
        <dbReference type="SAM" id="Phobius"/>
    </source>
</evidence>
<dbReference type="EMBL" id="FP929052">
    <property type="protein sequence ID" value="CBL17393.1"/>
    <property type="molecule type" value="Genomic_DNA"/>
</dbReference>
<name>D4LCP8_RUMC1</name>
<dbReference type="AlphaFoldDB" id="D4LCP8"/>
<feature type="transmembrane region" description="Helical" evidence="1">
    <location>
        <begin position="66"/>
        <end position="88"/>
    </location>
</feature>